<feature type="region of interest" description="Disordered" evidence="4">
    <location>
        <begin position="77"/>
        <end position="98"/>
    </location>
</feature>
<feature type="compositionally biased region" description="Polar residues" evidence="4">
    <location>
        <begin position="1300"/>
        <end position="1318"/>
    </location>
</feature>
<feature type="compositionally biased region" description="Polar residues" evidence="4">
    <location>
        <begin position="1043"/>
        <end position="1055"/>
    </location>
</feature>
<keyword evidence="1 3" id="KW-0193">Cuticle</keyword>
<dbReference type="RefSeq" id="XP_064073844.1">
    <property type="nucleotide sequence ID" value="XM_064217774.1"/>
</dbReference>
<feature type="region of interest" description="Disordered" evidence="4">
    <location>
        <begin position="1630"/>
        <end position="1666"/>
    </location>
</feature>
<feature type="region of interest" description="Disordered" evidence="4">
    <location>
        <begin position="261"/>
        <end position="292"/>
    </location>
</feature>
<organism evidence="6 7">
    <name type="scientific">Vanessa tameamea</name>
    <name type="common">Kamehameha butterfly</name>
    <dbReference type="NCBI Taxonomy" id="334116"/>
    <lineage>
        <taxon>Eukaryota</taxon>
        <taxon>Metazoa</taxon>
        <taxon>Ecdysozoa</taxon>
        <taxon>Arthropoda</taxon>
        <taxon>Hexapoda</taxon>
        <taxon>Insecta</taxon>
        <taxon>Pterygota</taxon>
        <taxon>Neoptera</taxon>
        <taxon>Endopterygota</taxon>
        <taxon>Lepidoptera</taxon>
        <taxon>Glossata</taxon>
        <taxon>Ditrysia</taxon>
        <taxon>Papilionoidea</taxon>
        <taxon>Nymphalidae</taxon>
        <taxon>Nymphalinae</taxon>
        <taxon>Vanessa</taxon>
    </lineage>
</organism>
<feature type="compositionally biased region" description="Polar residues" evidence="4">
    <location>
        <begin position="1630"/>
        <end position="1651"/>
    </location>
</feature>
<dbReference type="Pfam" id="PF00379">
    <property type="entry name" value="Chitin_bind_4"/>
    <property type="match status" value="1"/>
</dbReference>
<evidence type="ECO:0000313" key="7">
    <source>
        <dbReference type="RefSeq" id="XP_064073844.1"/>
    </source>
</evidence>
<dbReference type="InterPro" id="IPR000618">
    <property type="entry name" value="Insect_cuticle"/>
</dbReference>
<feature type="chain" id="PRO_5045431250" evidence="5">
    <location>
        <begin position="16"/>
        <end position="1773"/>
    </location>
</feature>
<feature type="region of interest" description="Disordered" evidence="4">
    <location>
        <begin position="833"/>
        <end position="854"/>
    </location>
</feature>
<proteinExistence type="predicted"/>
<dbReference type="PROSITE" id="PS00233">
    <property type="entry name" value="CHIT_BIND_RR_1"/>
    <property type="match status" value="1"/>
</dbReference>
<evidence type="ECO:0000256" key="5">
    <source>
        <dbReference type="SAM" id="SignalP"/>
    </source>
</evidence>
<dbReference type="PANTHER" id="PTHR10380">
    <property type="entry name" value="CUTICLE PROTEIN"/>
    <property type="match status" value="1"/>
</dbReference>
<feature type="region of interest" description="Disordered" evidence="4">
    <location>
        <begin position="1298"/>
        <end position="1318"/>
    </location>
</feature>
<feature type="compositionally biased region" description="Polar residues" evidence="4">
    <location>
        <begin position="77"/>
        <end position="95"/>
    </location>
</feature>
<name>A0ABM4ARB5_VANTA</name>
<feature type="region of interest" description="Disordered" evidence="4">
    <location>
        <begin position="1433"/>
        <end position="1456"/>
    </location>
</feature>
<dbReference type="PRINTS" id="PR00947">
    <property type="entry name" value="CUTICLE"/>
</dbReference>
<feature type="compositionally biased region" description="Polar residues" evidence="4">
    <location>
        <begin position="425"/>
        <end position="460"/>
    </location>
</feature>
<feature type="region of interest" description="Disordered" evidence="4">
    <location>
        <begin position="1748"/>
        <end position="1773"/>
    </location>
</feature>
<keyword evidence="6" id="KW-1185">Reference proteome</keyword>
<dbReference type="InterPro" id="IPR050468">
    <property type="entry name" value="Cuticle_Struct_Prot"/>
</dbReference>
<dbReference type="PANTHER" id="PTHR10380:SF173">
    <property type="entry name" value="CUTICULAR PROTEIN 47EF, ISOFORM C-RELATED"/>
    <property type="match status" value="1"/>
</dbReference>
<feature type="compositionally biased region" description="Polar residues" evidence="4">
    <location>
        <begin position="1433"/>
        <end position="1452"/>
    </location>
</feature>
<evidence type="ECO:0000256" key="1">
    <source>
        <dbReference type="ARBA" id="ARBA00022460"/>
    </source>
</evidence>
<dbReference type="InterPro" id="IPR031311">
    <property type="entry name" value="CHIT_BIND_RR_consensus"/>
</dbReference>
<feature type="region of interest" description="Disordered" evidence="4">
    <location>
        <begin position="425"/>
        <end position="475"/>
    </location>
</feature>
<accession>A0ABM4ARB5</accession>
<feature type="compositionally biased region" description="Low complexity" evidence="4">
    <location>
        <begin position="1652"/>
        <end position="1665"/>
    </location>
</feature>
<feature type="region of interest" description="Disordered" evidence="4">
    <location>
        <begin position="1043"/>
        <end position="1095"/>
    </location>
</feature>
<feature type="compositionally biased region" description="Basic and acidic residues" evidence="4">
    <location>
        <begin position="270"/>
        <end position="280"/>
    </location>
</feature>
<gene>
    <name evidence="7" type="primary">LOC113398957</name>
</gene>
<evidence type="ECO:0000256" key="2">
    <source>
        <dbReference type="ARBA" id="ARBA00022729"/>
    </source>
</evidence>
<evidence type="ECO:0000256" key="3">
    <source>
        <dbReference type="PROSITE-ProRule" id="PRU00497"/>
    </source>
</evidence>
<feature type="signal peptide" evidence="5">
    <location>
        <begin position="1"/>
        <end position="15"/>
    </location>
</feature>
<dbReference type="GeneID" id="113398957"/>
<dbReference type="PROSITE" id="PS51155">
    <property type="entry name" value="CHIT_BIND_RR_2"/>
    <property type="match status" value="1"/>
</dbReference>
<reference evidence="7" key="1">
    <citation type="submission" date="2025-08" db="UniProtKB">
        <authorList>
            <consortium name="RefSeq"/>
        </authorList>
    </citation>
    <scope>IDENTIFICATION</scope>
    <source>
        <tissue evidence="7">Whole body</tissue>
    </source>
</reference>
<feature type="compositionally biased region" description="Polar residues" evidence="4">
    <location>
        <begin position="1071"/>
        <end position="1094"/>
    </location>
</feature>
<evidence type="ECO:0000313" key="6">
    <source>
        <dbReference type="Proteomes" id="UP001652626"/>
    </source>
</evidence>
<dbReference type="Proteomes" id="UP001652626">
    <property type="component" value="Chromosome 18"/>
</dbReference>
<feature type="compositionally biased region" description="Low complexity" evidence="4">
    <location>
        <begin position="1056"/>
        <end position="1070"/>
    </location>
</feature>
<protein>
    <submittedName>
        <fullName evidence="7">Mucin-2-like</fullName>
    </submittedName>
</protein>
<keyword evidence="2 5" id="KW-0732">Signal</keyword>
<sequence length="1773" mass="193348">MFLIYLAAFIAACGAAKLDRTYLPPPSAAFAGGSPGSLQVPFTRAIDQASQIIPAGSFVNEHQGVVVEVATAATRASSKQSGLGESRDTYGSTDSKVGDAAFRTTSNQQQNHNSNFGSVHGEEPDLSAFYQPSSSYKPGNVQIIRDYVSDTIKYHNDIDLNNFNYGFETNNGIKASGSGVATNGVKVQGGYSYTGDDGRVYSVSYTADEHGFRPQGSHLPTPPPIPLAILKSLEQNAKDEAAGIIDDGSYDAKKYNDGGYYTKSDANGEYNDRQSNKFGERPGSSDGSGTFINQNHQAFVTSNFNGQFGFIHDSSKGKFNSEPFKYSGANHFNIMNNRNTLPNIEHNNKLIYDRFGSRNEYLPPNRVQFDSTFLVGGNKDSFGIPQPNLQQNLPAQGQFSKPQFNIMRPSSFDISPGITSQPAFNSHISSFPSNDVNNQGSMSSFINDKNVSPSMSSQPHNKPLPENSGASNFMNQNPKIMQQSMIASNNNKPILTQESFSQSFASASSSSTSQAQSQQFLSTSGSFNPNVNTIVQSQYTNLPSSSFDTSFSSVGPTVQSQIILTSPFETPKIRDPSTLLDNGKTELLNHPTISSGSFNPSVNTFGQPQYTHVPIASYNSSLSSVIPTVQPQITLTTPFETPKTEDPFTLLDNGKTELLNPPTISSGSFNPSVNTFGQPQYTHVPIAIYNSSLSSVIPTVQPQITLTTPFETPKTGEPTTLFDFRNTEFLNTTTVPNLTVTNPNIRLPTTQLSTAPSGSFNLNGNIIEQAQYTHIPISNVDTSFPSVVPTSQPQITLTTPFEASKTGELSTLLDFGKTELLNTTTVPDFTMTDSQSSKFSGPTGSNKQQFPTQPPSTISGNIFLGFSTSSFDTSPQSTSLSFDNTQTTQFSQNSTPQVTQAIFVSNRQGETEVSTITQAPTYNSQSNNFNSQTQAADHSYIYNQPSIAFNTPIIQSNNVPSGLPSLQFDKATQSLTPQDSTSTTQYLTQSTFNNSPIPSTIIPNISSYTTLRENEPEKSTLQAFNGITQASISNFPSVISTDSSGFKEPFQQSELSTPSQSSFPQPSTTSATETAEVVSTLSDTQNEYTDSQLSVKDKMNNDLNKISNQQYTNEIYQYNKPAQELPSQTEKEGGELSIKTERPQFTVSSSQFSQEGSSLSMDQNTIQGESETPQTIFNRFNQHDIPNPTEQSVQFGTQPATISSTVAQQGLNSNEYTISQFQQHTSPGIAISNYKPSTLSPSTLPTNTLNTEKLEGQTSTTLLDNPTIGLQSTTQFDGFSIKETTPSHFQQTNQQTETQLNYQPSTSIPGASQTTPEMNEQTQFTSISQMLGTQSSTQFNQESYTNKATTLPQFQQTVTQYTYKPSTLISNVDQSTFDGFNTQNPDKQYSLSTSFVQPTVTDEVTQSGTQEYQGSMDRKQTTISHFQAPSHQMSTTFSQPSTLIPSTTQTETPPGATQFGEIYDYKKPTESFITPQNVNNGPLSPASQQFGIQTNMGPQTMPIIEKEITMQFGQQTQQPQFNTQPSTQYNQDVTEKVTTQFNLAQNEAVTGLDYNTGSTIISSSPQFQMTSNTQVPDQTSTSEEVYEYTKPAQGLPQQTESEHKQFDHKIQMQPIGELTTIPVESTFEIKQTTTSQSTEGPISTSATFQTESSLNSQTTNTLTSQPELTQETLSGTIPSVSPPQFSFYSACCKGIKTESTTSANEIQASGLNPNTQNMNMDQVTEKNKIEEKQNFNLSALLEPQKGSQTYAGIGEEFGGPRKPPSFDKTGYHY</sequence>
<evidence type="ECO:0000256" key="4">
    <source>
        <dbReference type="SAM" id="MobiDB-lite"/>
    </source>
</evidence>